<accession>A0AAN8VMA5</accession>
<feature type="non-terminal residue" evidence="1">
    <location>
        <position position="139"/>
    </location>
</feature>
<dbReference type="Proteomes" id="UP001370490">
    <property type="component" value="Unassembled WGS sequence"/>
</dbReference>
<sequence>MFLEILVDSNLKDVCYISAPNLDSLVIGGAKVELQIKFAPCLVHLEIKVPSGKSLQDALEGESMCYLRQLETHVLKFSSNVVPQYLGQLPEMVNLKHLVLEAQPYEVSKRPTVGNRDHVLHAITVLMKASPFLQKFTFQ</sequence>
<dbReference type="EMBL" id="JBAMMX010000012">
    <property type="protein sequence ID" value="KAK6929982.1"/>
    <property type="molecule type" value="Genomic_DNA"/>
</dbReference>
<protein>
    <submittedName>
        <fullName evidence="1">Uncharacterized protein</fullName>
    </submittedName>
</protein>
<gene>
    <name evidence="1" type="ORF">RJ641_004076</name>
</gene>
<comment type="caution">
    <text evidence="1">The sequence shown here is derived from an EMBL/GenBank/DDBJ whole genome shotgun (WGS) entry which is preliminary data.</text>
</comment>
<evidence type="ECO:0000313" key="2">
    <source>
        <dbReference type="Proteomes" id="UP001370490"/>
    </source>
</evidence>
<proteinExistence type="predicted"/>
<name>A0AAN8VMA5_9MAGN</name>
<organism evidence="1 2">
    <name type="scientific">Dillenia turbinata</name>
    <dbReference type="NCBI Taxonomy" id="194707"/>
    <lineage>
        <taxon>Eukaryota</taxon>
        <taxon>Viridiplantae</taxon>
        <taxon>Streptophyta</taxon>
        <taxon>Embryophyta</taxon>
        <taxon>Tracheophyta</taxon>
        <taxon>Spermatophyta</taxon>
        <taxon>Magnoliopsida</taxon>
        <taxon>eudicotyledons</taxon>
        <taxon>Gunneridae</taxon>
        <taxon>Pentapetalae</taxon>
        <taxon>Dilleniales</taxon>
        <taxon>Dilleniaceae</taxon>
        <taxon>Dillenia</taxon>
    </lineage>
</organism>
<reference evidence="1 2" key="1">
    <citation type="submission" date="2023-12" db="EMBL/GenBank/DDBJ databases">
        <title>A high-quality genome assembly for Dillenia turbinata (Dilleniales).</title>
        <authorList>
            <person name="Chanderbali A."/>
        </authorList>
    </citation>
    <scope>NUCLEOTIDE SEQUENCE [LARGE SCALE GENOMIC DNA]</scope>
    <source>
        <strain evidence="1">LSX21</strain>
        <tissue evidence="1">Leaf</tissue>
    </source>
</reference>
<dbReference type="AlphaFoldDB" id="A0AAN8VMA5"/>
<evidence type="ECO:0000313" key="1">
    <source>
        <dbReference type="EMBL" id="KAK6929982.1"/>
    </source>
</evidence>
<keyword evidence="2" id="KW-1185">Reference proteome</keyword>